<dbReference type="STRING" id="410359.Pcal_0271"/>
<dbReference type="AlphaFoldDB" id="A3MSU1"/>
<protein>
    <submittedName>
        <fullName evidence="1">CRISPR-associated protein, Cmr3 family</fullName>
    </submittedName>
</protein>
<gene>
    <name evidence="1" type="ordered locus">Pcal_0271</name>
</gene>
<sequence>MIVKIRLLEPIHVGAKQVSGVDDIGADAVYATIMPSTAIGVLASLAGVRGGDPFQLCRQLWGPLVEVDGRLYFQAASSLYPVEEAGRYIAAAKGEGEPPRARYEVVELERPGVRLRDKVVQNLYYAKYLWVEGAREVAYLYYADCEGLKGGVEWVGGEGRVAVVEVQDDDKVAPKPCREGVLLSPLLFYADWPYAEVGKSAGVEKSGLENVEEVYGVLEGGRAKVKSTYVGLGYSLSLRRRRAIYQALPQGTALRLREPAPSAGLHRERGYGSLLCP</sequence>
<dbReference type="RefSeq" id="WP_011848965.1">
    <property type="nucleotide sequence ID" value="NC_009073.1"/>
</dbReference>
<proteinExistence type="predicted"/>
<dbReference type="Proteomes" id="UP000001431">
    <property type="component" value="Chromosome"/>
</dbReference>
<keyword evidence="2" id="KW-1185">Reference proteome</keyword>
<organism evidence="1 2">
    <name type="scientific">Pyrobaculum calidifontis (strain DSM 21063 / JCM 11548 / VA1)</name>
    <dbReference type="NCBI Taxonomy" id="410359"/>
    <lineage>
        <taxon>Archaea</taxon>
        <taxon>Thermoproteota</taxon>
        <taxon>Thermoprotei</taxon>
        <taxon>Thermoproteales</taxon>
        <taxon>Thermoproteaceae</taxon>
        <taxon>Pyrobaculum</taxon>
    </lineage>
</organism>
<dbReference type="KEGG" id="pcl:Pcal_0271"/>
<evidence type="ECO:0000313" key="2">
    <source>
        <dbReference type="Proteomes" id="UP000001431"/>
    </source>
</evidence>
<evidence type="ECO:0000313" key="1">
    <source>
        <dbReference type="EMBL" id="ABO07708.1"/>
    </source>
</evidence>
<name>A3MSU1_PYRCJ</name>
<dbReference type="eggNOG" id="arCOG02665">
    <property type="taxonomic scope" value="Archaea"/>
</dbReference>
<accession>A3MSU1</accession>
<dbReference type="OrthoDB" id="29246at2157"/>
<reference evidence="1" key="1">
    <citation type="submission" date="2007-02" db="EMBL/GenBank/DDBJ databases">
        <title>Complete sequence of Pyrobaculum calidifontis JCM 11548.</title>
        <authorList>
            <consortium name="US DOE Joint Genome Institute"/>
            <person name="Copeland A."/>
            <person name="Lucas S."/>
            <person name="Lapidus A."/>
            <person name="Barry K."/>
            <person name="Glavina del Rio T."/>
            <person name="Dalin E."/>
            <person name="Tice H."/>
            <person name="Pitluck S."/>
            <person name="Chain P."/>
            <person name="Malfatti S."/>
            <person name="Shin M."/>
            <person name="Vergez L."/>
            <person name="Schmutz J."/>
            <person name="Larimer F."/>
            <person name="Land M."/>
            <person name="Hauser L."/>
            <person name="Kyrpides N."/>
            <person name="Mikhailova N."/>
            <person name="Cozen A.E."/>
            <person name="Fitz-Gibbon S.T."/>
            <person name="House C.H."/>
            <person name="Saltikov C."/>
            <person name="Lowe T.M."/>
            <person name="Richardson P."/>
        </authorList>
    </citation>
    <scope>NUCLEOTIDE SEQUENCE [LARGE SCALE GENOMIC DNA]</scope>
    <source>
        <strain evidence="1">JCM 11548</strain>
    </source>
</reference>
<dbReference type="HOGENOM" id="CLU_081189_0_0_2"/>
<dbReference type="GeneID" id="4908591"/>
<dbReference type="EMBL" id="CP000561">
    <property type="protein sequence ID" value="ABO07708.1"/>
    <property type="molecule type" value="Genomic_DNA"/>
</dbReference>